<gene>
    <name evidence="2" type="ORF">U6C28_04325</name>
</gene>
<evidence type="ECO:0000313" key="2">
    <source>
        <dbReference type="EMBL" id="MEA0975515.1"/>
    </source>
</evidence>
<dbReference type="InterPro" id="IPR007499">
    <property type="entry name" value="ERF_bacteria_virus"/>
</dbReference>
<keyword evidence="3" id="KW-1185">Reference proteome</keyword>
<comment type="caution">
    <text evidence="2">The sequence shown here is derived from an EMBL/GenBank/DDBJ whole genome shotgun (WGS) entry which is preliminary data.</text>
</comment>
<dbReference type="Pfam" id="PF04404">
    <property type="entry name" value="ERF"/>
    <property type="match status" value="1"/>
</dbReference>
<dbReference type="RefSeq" id="WP_322610715.1">
    <property type="nucleotide sequence ID" value="NZ_JAXLNX010000005.1"/>
</dbReference>
<feature type="region of interest" description="Disordered" evidence="1">
    <location>
        <begin position="150"/>
        <end position="174"/>
    </location>
</feature>
<organism evidence="2 3">
    <name type="scientific">Lysinibacillus irui</name>
    <dbReference type="NCBI Taxonomy" id="2998077"/>
    <lineage>
        <taxon>Bacteria</taxon>
        <taxon>Bacillati</taxon>
        <taxon>Bacillota</taxon>
        <taxon>Bacilli</taxon>
        <taxon>Bacillales</taxon>
        <taxon>Bacillaceae</taxon>
        <taxon>Lysinibacillus</taxon>
    </lineage>
</organism>
<sequence>MLFSESNVNISAALAKAWATIQTPKHNAKVNVRTKNGGSYTFEYTDLNGILDAVRPIFVQNHLSIIQNSYTTVEGNLTMACVETIFLHESGEYVKSYPLKFPAANSMQDFGGQITYMKRYSLSAMLGLATEKDDDANGASGNDYQYMNQASQKQPNNSIQPQQQKNQPNQTGLRTQEQFNEIAKLLSEVATAYGSDPNTVYNGAMQRCKIPDKNSDLLTMKEADSLIQYLRAIKMQVPQ</sequence>
<feature type="compositionally biased region" description="Low complexity" evidence="1">
    <location>
        <begin position="151"/>
        <end position="170"/>
    </location>
</feature>
<evidence type="ECO:0000256" key="1">
    <source>
        <dbReference type="SAM" id="MobiDB-lite"/>
    </source>
</evidence>
<dbReference type="EMBL" id="JAXUIA010000002">
    <property type="protein sequence ID" value="MEA0975515.1"/>
    <property type="molecule type" value="Genomic_DNA"/>
</dbReference>
<evidence type="ECO:0000313" key="3">
    <source>
        <dbReference type="Proteomes" id="UP001289615"/>
    </source>
</evidence>
<dbReference type="Proteomes" id="UP001289615">
    <property type="component" value="Unassembled WGS sequence"/>
</dbReference>
<reference evidence="2 3" key="1">
    <citation type="submission" date="2023-12" db="EMBL/GenBank/DDBJ databases">
        <title>Genome comparison identifies genes involved in endophytic behavior of Lysinibacillus irui and provides insights into its role as a plant-growth promoting bacterium.</title>
        <authorList>
            <person name="Hilario S."/>
            <person name="Matos I."/>
            <person name="Goncalves M.F.M."/>
            <person name="Pardo C.A."/>
            <person name="Santos M.J."/>
        </authorList>
    </citation>
    <scope>NUCLEOTIDE SEQUENCE [LARGE SCALE GENOMIC DNA]</scope>
    <source>
        <strain evidence="2 3">B3</strain>
    </source>
</reference>
<name>A0ABU5NHP1_9BACI</name>
<protein>
    <submittedName>
        <fullName evidence="2">ERF family protein</fullName>
    </submittedName>
</protein>
<accession>A0ABU5NHP1</accession>
<proteinExistence type="predicted"/>